<dbReference type="InterPro" id="IPR010710">
    <property type="entry name" value="DUF1289"/>
</dbReference>
<dbReference type="AlphaFoldDB" id="A0A495B7Z3"/>
<name>A0A495B7Z3_VOGIN</name>
<comment type="caution">
    <text evidence="1">The sequence shown here is derived from an EMBL/GenBank/DDBJ whole genome shotgun (WGS) entry which is preliminary data.</text>
</comment>
<reference evidence="1 2" key="1">
    <citation type="submission" date="2018-10" db="EMBL/GenBank/DDBJ databases">
        <title>Genomic Encyclopedia of Type Strains, Phase IV (KMG-IV): sequencing the most valuable type-strain genomes for metagenomic binning, comparative biology and taxonomic classification.</title>
        <authorList>
            <person name="Goeker M."/>
        </authorList>
    </citation>
    <scope>NUCLEOTIDE SEQUENCE [LARGE SCALE GENOMIC DNA]</scope>
    <source>
        <strain evidence="1 2">DSM 3303</strain>
    </source>
</reference>
<proteinExistence type="predicted"/>
<dbReference type="PANTHER" id="PTHR35175:SF2">
    <property type="entry name" value="DUF1289 DOMAIN-CONTAINING PROTEIN"/>
    <property type="match status" value="1"/>
</dbReference>
<dbReference type="Pfam" id="PF14375">
    <property type="entry name" value="Cys_rich_CWC"/>
    <property type="match status" value="1"/>
</dbReference>
<dbReference type="Proteomes" id="UP000279384">
    <property type="component" value="Unassembled WGS sequence"/>
</dbReference>
<dbReference type="RefSeq" id="WP_245961142.1">
    <property type="nucleotide sequence ID" value="NZ_RBID01000016.1"/>
</dbReference>
<dbReference type="InterPro" id="IPR032720">
    <property type="entry name" value="Cys_rich_CWC"/>
</dbReference>
<evidence type="ECO:0000313" key="1">
    <source>
        <dbReference type="EMBL" id="RKQ57029.1"/>
    </source>
</evidence>
<gene>
    <name evidence="1" type="ORF">C8E02_2486</name>
</gene>
<protein>
    <submittedName>
        <fullName evidence="1">Putative Fe-S protein YdhL (DUF1289 family)</fullName>
    </submittedName>
</protein>
<accession>A0A495B7Z3</accession>
<dbReference type="EMBL" id="RBID01000016">
    <property type="protein sequence ID" value="RKQ57029.1"/>
    <property type="molecule type" value="Genomic_DNA"/>
</dbReference>
<organism evidence="1 2">
    <name type="scientific">Vogesella indigofera</name>
    <name type="common">Pseudomonas indigofera</name>
    <dbReference type="NCBI Taxonomy" id="45465"/>
    <lineage>
        <taxon>Bacteria</taxon>
        <taxon>Pseudomonadati</taxon>
        <taxon>Pseudomonadota</taxon>
        <taxon>Betaproteobacteria</taxon>
        <taxon>Neisseriales</taxon>
        <taxon>Chromobacteriaceae</taxon>
        <taxon>Vogesella</taxon>
    </lineage>
</organism>
<dbReference type="Pfam" id="PF06945">
    <property type="entry name" value="DUF1289"/>
    <property type="match status" value="1"/>
</dbReference>
<evidence type="ECO:0000313" key="2">
    <source>
        <dbReference type="Proteomes" id="UP000279384"/>
    </source>
</evidence>
<sequence length="112" mass="11760">MPDDIASPCVKQCQLDASGRYCTGCLRTLAEISGWASASNAQKQAALQRIASLRQPLPLRELNCRRCGQAFQCGRGGDNGGCWCMALPPLASADGGGDCLCPACLQQLAATR</sequence>
<dbReference type="PANTHER" id="PTHR35175">
    <property type="entry name" value="DUF1289 DOMAIN-CONTAINING PROTEIN"/>
    <property type="match status" value="1"/>
</dbReference>